<reference evidence="2" key="1">
    <citation type="journal article" date="2019" name="Int. J. Syst. Evol. Microbiol.">
        <title>The Global Catalogue of Microorganisms (GCM) 10K type strain sequencing project: providing services to taxonomists for standard genome sequencing and annotation.</title>
        <authorList>
            <consortium name="The Broad Institute Genomics Platform"/>
            <consortium name="The Broad Institute Genome Sequencing Center for Infectious Disease"/>
            <person name="Wu L."/>
            <person name="Ma J."/>
        </authorList>
    </citation>
    <scope>NUCLEOTIDE SEQUENCE [LARGE SCALE GENOMIC DNA]</scope>
    <source>
        <strain evidence="2">JCM 17759</strain>
    </source>
</reference>
<keyword evidence="2" id="KW-1185">Reference proteome</keyword>
<accession>A0ABP8MC04</accession>
<organism evidence="1 2">
    <name type="scientific">Novipirellula rosea</name>
    <dbReference type="NCBI Taxonomy" id="1031540"/>
    <lineage>
        <taxon>Bacteria</taxon>
        <taxon>Pseudomonadati</taxon>
        <taxon>Planctomycetota</taxon>
        <taxon>Planctomycetia</taxon>
        <taxon>Pirellulales</taxon>
        <taxon>Pirellulaceae</taxon>
        <taxon>Novipirellula</taxon>
    </lineage>
</organism>
<evidence type="ECO:0000313" key="1">
    <source>
        <dbReference type="EMBL" id="GAA4446880.1"/>
    </source>
</evidence>
<dbReference type="EMBL" id="BAABGA010000010">
    <property type="protein sequence ID" value="GAA4446880.1"/>
    <property type="molecule type" value="Genomic_DNA"/>
</dbReference>
<proteinExistence type="predicted"/>
<protein>
    <recommendedName>
        <fullName evidence="3">Reverse transcriptase N-terminal domain-containing protein</fullName>
    </recommendedName>
</protein>
<dbReference type="Proteomes" id="UP001500840">
    <property type="component" value="Unassembled WGS sequence"/>
</dbReference>
<gene>
    <name evidence="1" type="ORF">GCM10023156_08300</name>
</gene>
<evidence type="ECO:0000313" key="2">
    <source>
        <dbReference type="Proteomes" id="UP001500840"/>
    </source>
</evidence>
<evidence type="ECO:0008006" key="3">
    <source>
        <dbReference type="Google" id="ProtNLM"/>
    </source>
</evidence>
<name>A0ABP8MC04_9BACT</name>
<comment type="caution">
    <text evidence="1">The sequence shown here is derived from an EMBL/GenBank/DDBJ whole genome shotgun (WGS) entry which is preliminary data.</text>
</comment>
<sequence length="113" mass="13092">MQPTEIGVFGLDDVLANAMAKVRHHRKVQEPWTRALHNCINAQRIRCRRALRMQTDAKSRLSTMDWHETLTKAIVSSRQRTTSQLETGSWKRALDNKLTSVKQRKLLASLNRK</sequence>